<dbReference type="Pfam" id="PF03161">
    <property type="entry name" value="LAGLIDADG_2"/>
    <property type="match status" value="1"/>
</dbReference>
<evidence type="ECO:0000313" key="5">
    <source>
        <dbReference type="Proteomes" id="UP000036987"/>
    </source>
</evidence>
<dbReference type="SUPFAM" id="SSF55608">
    <property type="entry name" value="Homing endonucleases"/>
    <property type="match status" value="1"/>
</dbReference>
<organism evidence="4 5">
    <name type="scientific">Zostera marina</name>
    <name type="common">Eelgrass</name>
    <dbReference type="NCBI Taxonomy" id="29655"/>
    <lineage>
        <taxon>Eukaryota</taxon>
        <taxon>Viridiplantae</taxon>
        <taxon>Streptophyta</taxon>
        <taxon>Embryophyta</taxon>
        <taxon>Tracheophyta</taxon>
        <taxon>Spermatophyta</taxon>
        <taxon>Magnoliopsida</taxon>
        <taxon>Liliopsida</taxon>
        <taxon>Zosteraceae</taxon>
        <taxon>Zostera</taxon>
    </lineage>
</organism>
<dbReference type="InterPro" id="IPR002885">
    <property type="entry name" value="PPR_rpt"/>
</dbReference>
<accession>A0A0K9NPB2</accession>
<keyword evidence="1" id="KW-0677">Repeat</keyword>
<dbReference type="InterPro" id="IPR052500">
    <property type="entry name" value="Chloro/Mito_RNA_Process"/>
</dbReference>
<evidence type="ECO:0000256" key="2">
    <source>
        <dbReference type="PROSITE-ProRule" id="PRU00708"/>
    </source>
</evidence>
<dbReference type="PANTHER" id="PTHR47539">
    <property type="entry name" value="PENTATRICOPEPTIDE REPEAT-CONTAINING PROTEIN OTP51, CHLOROPLASTIC"/>
    <property type="match status" value="1"/>
</dbReference>
<dbReference type="Gene3D" id="1.25.40.10">
    <property type="entry name" value="Tetratricopeptide repeat domain"/>
    <property type="match status" value="3"/>
</dbReference>
<dbReference type="Pfam" id="PF01535">
    <property type="entry name" value="PPR"/>
    <property type="match status" value="1"/>
</dbReference>
<evidence type="ECO:0000256" key="1">
    <source>
        <dbReference type="ARBA" id="ARBA00022737"/>
    </source>
</evidence>
<dbReference type="PROSITE" id="PS51375">
    <property type="entry name" value="PPR"/>
    <property type="match status" value="1"/>
</dbReference>
<dbReference type="Pfam" id="PF13812">
    <property type="entry name" value="PPR_3"/>
    <property type="match status" value="1"/>
</dbReference>
<dbReference type="PANTHER" id="PTHR47539:SF1">
    <property type="entry name" value="PENTATRICOPEPTIDE REPEAT-CONTAINING PROTEIN OTP51, CHLOROPLASTIC"/>
    <property type="match status" value="1"/>
</dbReference>
<dbReference type="Proteomes" id="UP000036987">
    <property type="component" value="Unassembled WGS sequence"/>
</dbReference>
<gene>
    <name evidence="4" type="ORF">ZOSMA_81G00380</name>
</gene>
<evidence type="ECO:0000259" key="3">
    <source>
        <dbReference type="Pfam" id="PF03161"/>
    </source>
</evidence>
<sequence length="732" mass="84291">MLLNSTTFPTPTIFFPPTSSSTVQRANYLRSLPFSPSPVFLSLQILRCSLTDEILKVKELEDLPEQWRRSKVAWLCKELPSHKHSTLTRHLNAQRKWITQDDLTYVVVHCLRIRENETSFRVYSWMVRQHWFRFDFALATKLADCLGKDRKFSKCREVFDDINRNGRVPSESTFHTLVVAYLSAPVDGCLEEACAVYNRMIQFGGYRPLLSLHNSLFRALVNNGSGVSSKQFLVQAEFIYHNLVTSDLAVDKDVYVGLIWLHSYQDAVNMDRIGQLMEEMLSAGIPQSKDVLVSIIRAASKLSDVDEVEKTWKKLVELGTGIKPPATAFVYRMDVYGKINQPLRSLEIFRSMPDAGVPYNVVTYQKIIEVMTKALELEQAELLMAELMETGLKPLVPSFIALMDAYLKLGKHQNLESTFNICKSKCTPPNRTVYNLYLDSLIRTEKYEMAVELYDHMNINGAIGTNARSCNIMLGGSLAGEDYGKVEEIFETMRQKKYDVEEAYMEKLDYVLSLRKKKIARNSVSLKLDQEQREILIGLILAGGAQIETDYESHMRNNRNSSNNSIQFKFGHDNNLHSLLKVHIHERFHEWLTEAEQQQQSITGGDITPRNEFSTTNHSVFDFFEKQFWTKGRSRCIVVPKLIHRWVTERTLAYWYMYTGMRTSSGDVVLRVSAGKRECMERVVECFQMRRLDCKVKKKGKSHWIGLQGCNASKFLELIDPFMLVHDIQQTN</sequence>
<dbReference type="GO" id="GO:0045292">
    <property type="term" value="P:mRNA cis splicing, via spliceosome"/>
    <property type="evidence" value="ECO:0000318"/>
    <property type="project" value="GO_Central"/>
</dbReference>
<dbReference type="GO" id="GO:0048564">
    <property type="term" value="P:photosystem I assembly"/>
    <property type="evidence" value="ECO:0000318"/>
    <property type="project" value="GO_Central"/>
</dbReference>
<dbReference type="GO" id="GO:0004519">
    <property type="term" value="F:endonuclease activity"/>
    <property type="evidence" value="ECO:0007669"/>
    <property type="project" value="InterPro"/>
</dbReference>
<protein>
    <submittedName>
        <fullName evidence="4">Putative Pentatricopeptide repeat-containing protein</fullName>
    </submittedName>
</protein>
<feature type="repeat" description="PPR" evidence="2">
    <location>
        <begin position="360"/>
        <end position="394"/>
    </location>
</feature>
<dbReference type="InterPro" id="IPR011990">
    <property type="entry name" value="TPR-like_helical_dom_sf"/>
</dbReference>
<comment type="caution">
    <text evidence="4">The sequence shown here is derived from an EMBL/GenBank/DDBJ whole genome shotgun (WGS) entry which is preliminary data.</text>
</comment>
<dbReference type="InterPro" id="IPR027434">
    <property type="entry name" value="Homing_endonucl"/>
</dbReference>
<feature type="domain" description="Homing endonuclease LAGLIDADG" evidence="3">
    <location>
        <begin position="533"/>
        <end position="715"/>
    </location>
</feature>
<name>A0A0K9NPB2_ZOSMR</name>
<proteinExistence type="predicted"/>
<dbReference type="Gene3D" id="3.10.28.10">
    <property type="entry name" value="Homing endonucleases"/>
    <property type="match status" value="2"/>
</dbReference>
<dbReference type="STRING" id="29655.A0A0K9NPB2"/>
<dbReference type="OrthoDB" id="2020589at2759"/>
<dbReference type="InterPro" id="IPR004860">
    <property type="entry name" value="LAGLIDADG_dom"/>
</dbReference>
<dbReference type="AlphaFoldDB" id="A0A0K9NPB2"/>
<dbReference type="GO" id="GO:0000373">
    <property type="term" value="P:Group II intron splicing"/>
    <property type="evidence" value="ECO:0000318"/>
    <property type="project" value="GO_Central"/>
</dbReference>
<reference evidence="5" key="1">
    <citation type="journal article" date="2016" name="Nature">
        <title>The genome of the seagrass Zostera marina reveals angiosperm adaptation to the sea.</title>
        <authorList>
            <person name="Olsen J.L."/>
            <person name="Rouze P."/>
            <person name="Verhelst B."/>
            <person name="Lin Y.-C."/>
            <person name="Bayer T."/>
            <person name="Collen J."/>
            <person name="Dattolo E."/>
            <person name="De Paoli E."/>
            <person name="Dittami S."/>
            <person name="Maumus F."/>
            <person name="Michel G."/>
            <person name="Kersting A."/>
            <person name="Lauritano C."/>
            <person name="Lohaus R."/>
            <person name="Toepel M."/>
            <person name="Tonon T."/>
            <person name="Vanneste K."/>
            <person name="Amirebrahimi M."/>
            <person name="Brakel J."/>
            <person name="Bostroem C."/>
            <person name="Chovatia M."/>
            <person name="Grimwood J."/>
            <person name="Jenkins J.W."/>
            <person name="Jueterbock A."/>
            <person name="Mraz A."/>
            <person name="Stam W.T."/>
            <person name="Tice H."/>
            <person name="Bornberg-Bauer E."/>
            <person name="Green P.J."/>
            <person name="Pearson G.A."/>
            <person name="Procaccini G."/>
            <person name="Duarte C.M."/>
            <person name="Schmutz J."/>
            <person name="Reusch T.B.H."/>
            <person name="Van de Peer Y."/>
        </authorList>
    </citation>
    <scope>NUCLEOTIDE SEQUENCE [LARGE SCALE GENOMIC DNA]</scope>
    <source>
        <strain evidence="5">cv. Finnish</strain>
    </source>
</reference>
<evidence type="ECO:0000313" key="4">
    <source>
        <dbReference type="EMBL" id="KMZ57820.1"/>
    </source>
</evidence>
<keyword evidence="5" id="KW-1185">Reference proteome</keyword>
<dbReference type="EMBL" id="LFYR01002015">
    <property type="protein sequence ID" value="KMZ57820.1"/>
    <property type="molecule type" value="Genomic_DNA"/>
</dbReference>
<dbReference type="OMA" id="MESYAQR"/>